<dbReference type="InterPro" id="IPR005174">
    <property type="entry name" value="KIB1-4_b-propeller"/>
</dbReference>
<dbReference type="EMBL" id="CAXIPR030000185">
    <property type="protein sequence ID" value="CAM0145318.1"/>
    <property type="molecule type" value="Genomic_DNA"/>
</dbReference>
<feature type="region of interest" description="Disordered" evidence="1">
    <location>
        <begin position="31"/>
        <end position="61"/>
    </location>
</feature>
<keyword evidence="4" id="KW-1185">Reference proteome</keyword>
<evidence type="ECO:0000313" key="4">
    <source>
        <dbReference type="Proteomes" id="UP001497457"/>
    </source>
</evidence>
<dbReference type="Pfam" id="PF03478">
    <property type="entry name" value="Beta-prop_KIB1-4"/>
    <property type="match status" value="1"/>
</dbReference>
<dbReference type="PANTHER" id="PTHR33165:SF57">
    <property type="entry name" value="OS10G0568000 PROTEIN"/>
    <property type="match status" value="1"/>
</dbReference>
<dbReference type="PANTHER" id="PTHR33165">
    <property type="entry name" value="F-BOX DOMAIN CONTAINING PROTEIN-LIKE-RELATED"/>
    <property type="match status" value="1"/>
</dbReference>
<evidence type="ECO:0000259" key="2">
    <source>
        <dbReference type="Pfam" id="PF03478"/>
    </source>
</evidence>
<sequence>MRNHIFAIRHDAPAALPIPHKETSEITCAPSPTPRWRARLKPGETTQTSARARHRAVERRALPTTSCGGARDWASLGGDGPTGLIAELVLASSLHDYVRFRAVCRSWRRCSPDPRAAGGMDGRFLPRHWIMLDKAADAASRRHRFLNVSTGECVHTDLPELADHTLLALTPEGLLLLLHEPTLAVRLLNPLTHQLTDLPPVTELLTEVEQRAWRSGERPLKDILQVTSAGLADDASIVAVLFRWPTALAVARPGDERWTEVDDGFMDSTLACAGRFYCVIRGSVMVLDARRRQHPRLRLVATEQRDKSFRYSRASHSLHLVDNGGGELLLVRLTPGQDSGTRGAKKYRRKCKVFKVDLDAGKLAPAKGLRGRAVFMGLARTVSVSAGAFPSVAADTVYLGYDCAEKTGADEIDGYNVSHGSSKPIYNDSCHEMVEVQPWSAVDRLSYCIKGNGEHLVA</sequence>
<comment type="caution">
    <text evidence="3">The sequence shown here is derived from an EMBL/GenBank/DDBJ whole genome shotgun (WGS) entry which is preliminary data.</text>
</comment>
<evidence type="ECO:0000256" key="1">
    <source>
        <dbReference type="SAM" id="MobiDB-lite"/>
    </source>
</evidence>
<dbReference type="Proteomes" id="UP001497457">
    <property type="component" value="Unassembled WGS sequence"/>
</dbReference>
<dbReference type="AlphaFoldDB" id="A0ABC9GTD9"/>
<proteinExistence type="predicted"/>
<feature type="domain" description="KIB1-4 beta-propeller" evidence="2">
    <location>
        <begin position="145"/>
        <end position="402"/>
    </location>
</feature>
<evidence type="ECO:0000313" key="3">
    <source>
        <dbReference type="EMBL" id="CAM0145318.1"/>
    </source>
</evidence>
<gene>
    <name evidence="3" type="ORF">URODEC1_LOCUS119062</name>
</gene>
<protein>
    <recommendedName>
        <fullName evidence="2">KIB1-4 beta-propeller domain-containing protein</fullName>
    </recommendedName>
</protein>
<accession>A0ABC9GTD9</accession>
<name>A0ABC9GTD9_9POAL</name>
<reference evidence="3 4" key="1">
    <citation type="submission" date="2024-10" db="EMBL/GenBank/DDBJ databases">
        <authorList>
            <person name="Ryan C."/>
        </authorList>
    </citation>
    <scope>NUCLEOTIDE SEQUENCE [LARGE SCALE GENOMIC DNA]</scope>
</reference>
<organism evidence="3 4">
    <name type="scientific">Urochloa decumbens</name>
    <dbReference type="NCBI Taxonomy" id="240449"/>
    <lineage>
        <taxon>Eukaryota</taxon>
        <taxon>Viridiplantae</taxon>
        <taxon>Streptophyta</taxon>
        <taxon>Embryophyta</taxon>
        <taxon>Tracheophyta</taxon>
        <taxon>Spermatophyta</taxon>
        <taxon>Magnoliopsida</taxon>
        <taxon>Liliopsida</taxon>
        <taxon>Poales</taxon>
        <taxon>Poaceae</taxon>
        <taxon>PACMAD clade</taxon>
        <taxon>Panicoideae</taxon>
        <taxon>Panicodae</taxon>
        <taxon>Paniceae</taxon>
        <taxon>Melinidinae</taxon>
        <taxon>Urochloa</taxon>
    </lineage>
</organism>